<evidence type="ECO:0000256" key="1">
    <source>
        <dbReference type="SAM" id="MobiDB-lite"/>
    </source>
</evidence>
<organism evidence="2 3">
    <name type="scientific">Streptomyces bottropensis</name>
    <dbReference type="NCBI Taxonomy" id="42235"/>
    <lineage>
        <taxon>Bacteria</taxon>
        <taxon>Bacillati</taxon>
        <taxon>Actinomycetota</taxon>
        <taxon>Actinomycetes</taxon>
        <taxon>Kitasatosporales</taxon>
        <taxon>Streptomycetaceae</taxon>
        <taxon>Streptomyces</taxon>
    </lineage>
</organism>
<dbReference type="Proteomes" id="UP001310290">
    <property type="component" value="Unassembled WGS sequence"/>
</dbReference>
<dbReference type="RefSeq" id="WP_334661163.1">
    <property type="nucleotide sequence ID" value="NZ_JARULZ010000002.1"/>
</dbReference>
<dbReference type="EMBL" id="JARULZ010000002">
    <property type="protein sequence ID" value="MEH0638506.1"/>
    <property type="molecule type" value="Genomic_DNA"/>
</dbReference>
<sequence length="62" mass="6663">MMLLIDGMTLEALEALEGPQFTDRYTEAVGQVIEAEPSRGEHAPTRAGASRRPPSRLPAGRG</sequence>
<evidence type="ECO:0000313" key="3">
    <source>
        <dbReference type="Proteomes" id="UP001310290"/>
    </source>
</evidence>
<keyword evidence="3" id="KW-1185">Reference proteome</keyword>
<evidence type="ECO:0000313" key="2">
    <source>
        <dbReference type="EMBL" id="MEH0638506.1"/>
    </source>
</evidence>
<comment type="caution">
    <text evidence="2">The sequence shown here is derived from an EMBL/GenBank/DDBJ whole genome shotgun (WGS) entry which is preliminary data.</text>
</comment>
<gene>
    <name evidence="2" type="ORF">QBA35_35330</name>
</gene>
<proteinExistence type="predicted"/>
<name>A0ABU8AXS5_9ACTN</name>
<protein>
    <submittedName>
        <fullName evidence="2">Uncharacterized protein</fullName>
    </submittedName>
</protein>
<reference evidence="2" key="1">
    <citation type="submission" date="2023-04" db="EMBL/GenBank/DDBJ databases">
        <title>Genomic diversity of scab-causing Streptomyces spp. in the province of Quebec, Canada.</title>
        <authorList>
            <person name="Biessy A."/>
            <person name="Cadieux M."/>
            <person name="Ciotola M."/>
            <person name="Filion M."/>
        </authorList>
    </citation>
    <scope>NUCLEOTIDE SEQUENCE</scope>
    <source>
        <strain evidence="2">B21-115</strain>
    </source>
</reference>
<accession>A0ABU8AXS5</accession>
<feature type="region of interest" description="Disordered" evidence="1">
    <location>
        <begin position="35"/>
        <end position="62"/>
    </location>
</feature>